<dbReference type="PROSITE" id="PS50157">
    <property type="entry name" value="ZINC_FINGER_C2H2_2"/>
    <property type="match status" value="2"/>
</dbReference>
<keyword evidence="2" id="KW-0479">Metal-binding</keyword>
<reference evidence="9" key="2">
    <citation type="submission" date="2025-09" db="UniProtKB">
        <authorList>
            <consortium name="Ensembl"/>
        </authorList>
    </citation>
    <scope>IDENTIFICATION</scope>
</reference>
<dbReference type="SMART" id="SM00355">
    <property type="entry name" value="ZnF_C2H2"/>
    <property type="match status" value="2"/>
</dbReference>
<protein>
    <recommendedName>
        <fullName evidence="8">C2H2-type domain-containing protein</fullName>
    </recommendedName>
</protein>
<dbReference type="GO" id="GO:0008270">
    <property type="term" value="F:zinc ion binding"/>
    <property type="evidence" value="ECO:0007669"/>
    <property type="project" value="UniProtKB-KW"/>
</dbReference>
<sequence length="120" mass="13472">FSCSSALVNHQLIHTGERPYKCPECQKSFRTSCDLLRHQQIHTDERPFRCPECGKGFTSNLHLHEEALQMPQMPEQLHAPLQLHPPLEGPTLGRALGIHFPCDPSGKTPVPFPALAKDIM</sequence>
<evidence type="ECO:0000256" key="1">
    <source>
        <dbReference type="ARBA" id="ARBA00004123"/>
    </source>
</evidence>
<dbReference type="GO" id="GO:0000978">
    <property type="term" value="F:RNA polymerase II cis-regulatory region sequence-specific DNA binding"/>
    <property type="evidence" value="ECO:0007669"/>
    <property type="project" value="TreeGrafter"/>
</dbReference>
<dbReference type="PANTHER" id="PTHR23226">
    <property type="entry name" value="ZINC FINGER AND SCAN DOMAIN-CONTAINING"/>
    <property type="match status" value="1"/>
</dbReference>
<dbReference type="FunFam" id="3.30.160.60:FF:002343">
    <property type="entry name" value="Zinc finger protein 33A"/>
    <property type="match status" value="1"/>
</dbReference>
<dbReference type="GO" id="GO:0005634">
    <property type="term" value="C:nucleus"/>
    <property type="evidence" value="ECO:0007669"/>
    <property type="project" value="UniProtKB-SubCell"/>
</dbReference>
<comment type="subcellular location">
    <subcellularLocation>
        <location evidence="1">Nucleus</location>
    </subcellularLocation>
</comment>
<dbReference type="Gene3D" id="3.30.160.60">
    <property type="entry name" value="Classic Zinc Finger"/>
    <property type="match status" value="3"/>
</dbReference>
<dbReference type="GO" id="GO:0000981">
    <property type="term" value="F:DNA-binding transcription factor activity, RNA polymerase II-specific"/>
    <property type="evidence" value="ECO:0007669"/>
    <property type="project" value="TreeGrafter"/>
</dbReference>
<feature type="domain" description="C2H2-type" evidence="8">
    <location>
        <begin position="1"/>
        <end position="19"/>
    </location>
</feature>
<evidence type="ECO:0000256" key="4">
    <source>
        <dbReference type="ARBA" id="ARBA00022771"/>
    </source>
</evidence>
<dbReference type="PROSITE" id="PS00028">
    <property type="entry name" value="ZINC_FINGER_C2H2_1"/>
    <property type="match status" value="1"/>
</dbReference>
<evidence type="ECO:0000256" key="7">
    <source>
        <dbReference type="PROSITE-ProRule" id="PRU00042"/>
    </source>
</evidence>
<evidence type="ECO:0000313" key="9">
    <source>
        <dbReference type="Ensembl" id="ENSZALP00000001553.1"/>
    </source>
</evidence>
<keyword evidence="5" id="KW-0862">Zinc</keyword>
<evidence type="ECO:0000256" key="2">
    <source>
        <dbReference type="ARBA" id="ARBA00022723"/>
    </source>
</evidence>
<keyword evidence="3" id="KW-0677">Repeat</keyword>
<dbReference type="FunFam" id="3.30.160.60:FF:000688">
    <property type="entry name" value="zinc finger protein 197 isoform X1"/>
    <property type="match status" value="1"/>
</dbReference>
<evidence type="ECO:0000256" key="5">
    <source>
        <dbReference type="ARBA" id="ARBA00022833"/>
    </source>
</evidence>
<dbReference type="Ensembl" id="ENSZALT00000002769.1">
    <property type="protein sequence ID" value="ENSZALP00000001553.1"/>
    <property type="gene ID" value="ENSZALG00000001806.1"/>
</dbReference>
<name>A0A8D2M133_ZONAL</name>
<keyword evidence="6" id="KW-0539">Nucleus</keyword>
<dbReference type="InterPro" id="IPR013087">
    <property type="entry name" value="Znf_C2H2_type"/>
</dbReference>
<feature type="domain" description="C2H2-type" evidence="8">
    <location>
        <begin position="20"/>
        <end position="47"/>
    </location>
</feature>
<dbReference type="InterPro" id="IPR036236">
    <property type="entry name" value="Znf_C2H2_sf"/>
</dbReference>
<accession>A0A8D2M133</accession>
<reference evidence="9" key="1">
    <citation type="submission" date="2025-08" db="UniProtKB">
        <authorList>
            <consortium name="Ensembl"/>
        </authorList>
    </citation>
    <scope>IDENTIFICATION</scope>
</reference>
<evidence type="ECO:0000256" key="6">
    <source>
        <dbReference type="ARBA" id="ARBA00023242"/>
    </source>
</evidence>
<organism evidence="9 10">
    <name type="scientific">Zonotrichia albicollis</name>
    <name type="common">White-throated sparrow</name>
    <name type="synonym">Fringilla albicollis</name>
    <dbReference type="NCBI Taxonomy" id="44394"/>
    <lineage>
        <taxon>Eukaryota</taxon>
        <taxon>Metazoa</taxon>
        <taxon>Chordata</taxon>
        <taxon>Craniata</taxon>
        <taxon>Vertebrata</taxon>
        <taxon>Euteleostomi</taxon>
        <taxon>Archelosauria</taxon>
        <taxon>Archosauria</taxon>
        <taxon>Dinosauria</taxon>
        <taxon>Saurischia</taxon>
        <taxon>Theropoda</taxon>
        <taxon>Coelurosauria</taxon>
        <taxon>Aves</taxon>
        <taxon>Neognathae</taxon>
        <taxon>Neoaves</taxon>
        <taxon>Telluraves</taxon>
        <taxon>Australaves</taxon>
        <taxon>Passeriformes</taxon>
        <taxon>Passerellidae</taxon>
        <taxon>Zonotrichia</taxon>
    </lineage>
</organism>
<dbReference type="SUPFAM" id="SSF57667">
    <property type="entry name" value="beta-beta-alpha zinc fingers"/>
    <property type="match status" value="1"/>
</dbReference>
<evidence type="ECO:0000256" key="3">
    <source>
        <dbReference type="ARBA" id="ARBA00022737"/>
    </source>
</evidence>
<dbReference type="Pfam" id="PF00096">
    <property type="entry name" value="zf-C2H2"/>
    <property type="match status" value="2"/>
</dbReference>
<dbReference type="PANTHER" id="PTHR23226:SF416">
    <property type="entry name" value="FI01424P"/>
    <property type="match status" value="1"/>
</dbReference>
<dbReference type="Proteomes" id="UP000694413">
    <property type="component" value="Unassembled WGS sequence"/>
</dbReference>
<keyword evidence="4 7" id="KW-0863">Zinc-finger</keyword>
<dbReference type="AlphaFoldDB" id="A0A8D2M133"/>
<proteinExistence type="predicted"/>
<evidence type="ECO:0000313" key="10">
    <source>
        <dbReference type="Proteomes" id="UP000694413"/>
    </source>
</evidence>
<keyword evidence="10" id="KW-1185">Reference proteome</keyword>
<evidence type="ECO:0000259" key="8">
    <source>
        <dbReference type="PROSITE" id="PS50157"/>
    </source>
</evidence>